<sequence length="95" mass="10401">MTHRQPTASATTATVTQRHTVPAQVQPKAYDPDSNPSYLGMLNADLSSWETDVQTHDLQTVTPLTVSTLAHLHHQVGAMIPQLKNNLLCSVNDIE</sequence>
<accession>A0AAV7DDY8</accession>
<organism evidence="2 3">
    <name type="scientific">Engystomops pustulosus</name>
    <name type="common">Tungara frog</name>
    <name type="synonym">Physalaemus pustulosus</name>
    <dbReference type="NCBI Taxonomy" id="76066"/>
    <lineage>
        <taxon>Eukaryota</taxon>
        <taxon>Metazoa</taxon>
        <taxon>Chordata</taxon>
        <taxon>Craniata</taxon>
        <taxon>Vertebrata</taxon>
        <taxon>Euteleostomi</taxon>
        <taxon>Amphibia</taxon>
        <taxon>Batrachia</taxon>
        <taxon>Anura</taxon>
        <taxon>Neobatrachia</taxon>
        <taxon>Hyloidea</taxon>
        <taxon>Leptodactylidae</taxon>
        <taxon>Leiuperinae</taxon>
        <taxon>Engystomops</taxon>
    </lineage>
</organism>
<reference evidence="2" key="1">
    <citation type="thesis" date="2020" institute="ProQuest LLC" country="789 East Eisenhower Parkway, Ann Arbor, MI, USA">
        <title>Comparative Genomics and Chromosome Evolution.</title>
        <authorList>
            <person name="Mudd A.B."/>
        </authorList>
    </citation>
    <scope>NUCLEOTIDE SEQUENCE</scope>
    <source>
        <strain evidence="2">237g6f4</strain>
        <tissue evidence="2">Blood</tissue>
    </source>
</reference>
<dbReference type="EMBL" id="WNYA01000001">
    <property type="protein sequence ID" value="KAG8595692.1"/>
    <property type="molecule type" value="Genomic_DNA"/>
</dbReference>
<dbReference type="Proteomes" id="UP000824782">
    <property type="component" value="Unassembled WGS sequence"/>
</dbReference>
<evidence type="ECO:0000313" key="3">
    <source>
        <dbReference type="Proteomes" id="UP000824782"/>
    </source>
</evidence>
<protein>
    <submittedName>
        <fullName evidence="2">Uncharacterized protein</fullName>
    </submittedName>
</protein>
<comment type="caution">
    <text evidence="2">The sequence shown here is derived from an EMBL/GenBank/DDBJ whole genome shotgun (WGS) entry which is preliminary data.</text>
</comment>
<proteinExistence type="predicted"/>
<feature type="compositionally biased region" description="Polar residues" evidence="1">
    <location>
        <begin position="1"/>
        <end position="19"/>
    </location>
</feature>
<feature type="region of interest" description="Disordered" evidence="1">
    <location>
        <begin position="1"/>
        <end position="36"/>
    </location>
</feature>
<dbReference type="AlphaFoldDB" id="A0AAV7DDY8"/>
<gene>
    <name evidence="2" type="ORF">GDO81_001597</name>
</gene>
<evidence type="ECO:0000313" key="2">
    <source>
        <dbReference type="EMBL" id="KAG8595692.1"/>
    </source>
</evidence>
<name>A0AAV7DDY8_ENGPU</name>
<evidence type="ECO:0000256" key="1">
    <source>
        <dbReference type="SAM" id="MobiDB-lite"/>
    </source>
</evidence>
<keyword evidence="3" id="KW-1185">Reference proteome</keyword>